<dbReference type="InterPro" id="IPR047183">
    <property type="entry name" value="GDO-like"/>
</dbReference>
<dbReference type="SUPFAM" id="SSF51182">
    <property type="entry name" value="RmlC-like cupins"/>
    <property type="match status" value="1"/>
</dbReference>
<dbReference type="Gene3D" id="2.60.120.10">
    <property type="entry name" value="Jelly Rolls"/>
    <property type="match status" value="2"/>
</dbReference>
<name>A0A7S1U1S3_9STRA</name>
<dbReference type="CDD" id="cd02216">
    <property type="entry name" value="cupin_GDO-like_N"/>
    <property type="match status" value="1"/>
</dbReference>
<dbReference type="AlphaFoldDB" id="A0A7S1U1S3"/>
<dbReference type="PANTHER" id="PTHR41517:SF1">
    <property type="entry name" value="CUPIN"/>
    <property type="match status" value="1"/>
</dbReference>
<protein>
    <recommendedName>
        <fullName evidence="2">Cupin 2 conserved barrel domain-containing protein</fullName>
    </recommendedName>
</protein>
<reference evidence="1" key="1">
    <citation type="submission" date="2021-01" db="EMBL/GenBank/DDBJ databases">
        <authorList>
            <person name="Corre E."/>
            <person name="Pelletier E."/>
            <person name="Niang G."/>
            <person name="Scheremetjew M."/>
            <person name="Finn R."/>
            <person name="Kale V."/>
            <person name="Holt S."/>
            <person name="Cochrane G."/>
            <person name="Meng A."/>
            <person name="Brown T."/>
            <person name="Cohen L."/>
        </authorList>
    </citation>
    <scope>NUCLEOTIDE SEQUENCE</scope>
    <source>
        <strain evidence="1">CCMP2877</strain>
    </source>
</reference>
<evidence type="ECO:0000313" key="1">
    <source>
        <dbReference type="EMBL" id="CAD9254224.1"/>
    </source>
</evidence>
<evidence type="ECO:0008006" key="2">
    <source>
        <dbReference type="Google" id="ProtNLM"/>
    </source>
</evidence>
<dbReference type="GO" id="GO:0051213">
    <property type="term" value="F:dioxygenase activity"/>
    <property type="evidence" value="ECO:0007669"/>
    <property type="project" value="InterPro"/>
</dbReference>
<gene>
    <name evidence="1" type="ORF">PPAR1163_LOCUS12591</name>
</gene>
<dbReference type="InterPro" id="IPR014710">
    <property type="entry name" value="RmlC-like_jellyroll"/>
</dbReference>
<proteinExistence type="predicted"/>
<dbReference type="InterPro" id="IPR011051">
    <property type="entry name" value="RmlC_Cupin_sf"/>
</dbReference>
<accession>A0A7S1U1S3</accession>
<organism evidence="1">
    <name type="scientific">Phaeomonas parva</name>
    <dbReference type="NCBI Taxonomy" id="124430"/>
    <lineage>
        <taxon>Eukaryota</taxon>
        <taxon>Sar</taxon>
        <taxon>Stramenopiles</taxon>
        <taxon>Ochrophyta</taxon>
        <taxon>Pinguiophyceae</taxon>
        <taxon>Pinguiochrysidales</taxon>
        <taxon>Pinguiochrysidaceae</taxon>
        <taxon>Phaeomonas</taxon>
    </lineage>
</organism>
<dbReference type="PANTHER" id="PTHR41517">
    <property type="entry name" value="1,2-DIOXYGENASE PROTEIN-RELATED"/>
    <property type="match status" value="1"/>
</dbReference>
<dbReference type="EMBL" id="HBGJ01019505">
    <property type="protein sequence ID" value="CAD9254224.1"/>
    <property type="molecule type" value="Transcribed_RNA"/>
</dbReference>
<sequence length="392" mass="42866">MQAVRREVLLRSRSGAGAGVAAALRARIGARGPMTTRTATTEAMASPTKKMRLEGAGRDTNITEAAAEPVRIFEYTSAANPDMAQIPVAALEPATHQSGETRIIPFDLSEKLHVPYPATSPNLMAAFLRINPNEELPTKASATSQAFYVIRGSGRTASEHGTIEWNGGDLFVFPATEDDVTHTAGPDSDVAIYWITDEPLLRYLGVKPSEKRFKPAHYTKERMLAEVERVSHEDGAEHRNRMGILLGNDVTEAEGTLTLTHTLWSLLNVLPAGDAQRPHRHNSVALDLCVDASVEGVYTLMGPELNEDGWVKDPIRCDWTPGGVFVTPPGWWHSHHNESDKPAWVLPIQDAGLYTHQRTLDIRFSPPAKTDNPPAKVGGRMPVFPDALSPRV</sequence>